<keyword evidence="2" id="KW-0813">Transport</keyword>
<evidence type="ECO:0000256" key="2">
    <source>
        <dbReference type="ARBA" id="ARBA00022448"/>
    </source>
</evidence>
<evidence type="ECO:0000256" key="5">
    <source>
        <dbReference type="ARBA" id="ARBA00022692"/>
    </source>
</evidence>
<evidence type="ECO:0000256" key="3">
    <source>
        <dbReference type="ARBA" id="ARBA00022449"/>
    </source>
</evidence>
<dbReference type="PANTHER" id="PTHR12266:SF0">
    <property type="entry name" value="MITOCHONDRIAL SODIUM_CALCIUM EXCHANGER PROTEIN"/>
    <property type="match status" value="1"/>
</dbReference>
<feature type="compositionally biased region" description="Basic and acidic residues" evidence="8">
    <location>
        <begin position="307"/>
        <end position="318"/>
    </location>
</feature>
<keyword evidence="4" id="KW-0109">Calcium transport</keyword>
<feature type="transmembrane region" description="Helical" evidence="9">
    <location>
        <begin position="865"/>
        <end position="887"/>
    </location>
</feature>
<sequence>MSSHLQYSLALFLATLIWFCSLWTPAQLIGYDSTIAGEHDGDAPNSSICRRALANVTNDTARCWIARHFRGCQFDSGFFPYLVFQYCTFDGRIIPTVFMVLWLAVLLGAFATIADSFFSPSLIALARAMRMSQNLAGVTLLAFGNGAPDVFSAVTAITTGDPDAPDEGLGLGFLLGSGLLVNTVTAGLVFIMKPFKMSRRPFLKDSLFYLSAVTWSASILIRRRLYYADAIGFLVFYMVYVFTTWIGGTLFHRQREAERIHGLGKFWPPCVQRLITRFQKCSSLVKARVFQGVKCACPVIGKFRSKEGRDGKSARDMTSHGTSDVTEINCETGTGQLRPDIKPRDNKLAISPTNLPFQTSNGTLVKGRSFVPNPTIKPVSQTLNKPVIEITSPQLSDFTDNIPDMFEEATSAMDFAGRGPNLAAPAPMLPMNFLQPIDGPRQRASSVGSSGVDSNRRRFSSTTAGTSGLARERCTRTQSVSRRRASVRMNAVGYELPYMVRWIIANRELEEKDLGVQSDLRKPQKWLHGETEDGRSSAYQASNWDSHTDGYASSFGSRKFSRICSTINSPMRVPSPTMTAATVEDEPVSRAVSTATRKITLDLVPRAVEEQTRVEGATAVQEMTELDQVEEDQPEEKIWLSKWASKSMWHHFVYYMIPIDIETWPETSWFSKSLQILQIPIFMIFRITIPTVLEELLDESAESQIEIVKGDRIEVSRTMQPVEEEPESEGERTPKERSIVSESQESSELDYEAMHGWCKPLNVLQCVVVPTLWPLLLTSNGRCLGMMPIGNSSVPLFVPFTLTGLAIAVAVHFTSTWQLPPRFYHRPFFATLGFVTSIIWIYALAHELVNSLESLGIVWEISEAILGLSIMALASSIGDIMANCLLARNGYPRIAYAACMGSPLFNLLLGAGMSYTIKIGRSGDGFANLSFTLTQALLFSCLMAILVCNIVIALVCKFHFHRPYGIFLVIVYLVFVTVAILIEVDVIVSPQNWKLATGTE</sequence>
<evidence type="ECO:0000256" key="1">
    <source>
        <dbReference type="ARBA" id="ARBA00004141"/>
    </source>
</evidence>
<dbReference type="InterPro" id="IPR051359">
    <property type="entry name" value="CaCA_antiporter"/>
</dbReference>
<organism evidence="12 13">
    <name type="scientific">Fasciola hepatica</name>
    <name type="common">Liver fluke</name>
    <dbReference type="NCBI Taxonomy" id="6192"/>
    <lineage>
        <taxon>Eukaryota</taxon>
        <taxon>Metazoa</taxon>
        <taxon>Spiralia</taxon>
        <taxon>Lophotrochozoa</taxon>
        <taxon>Platyhelminthes</taxon>
        <taxon>Trematoda</taxon>
        <taxon>Digenea</taxon>
        <taxon>Plagiorchiida</taxon>
        <taxon>Echinostomata</taxon>
        <taxon>Echinostomatoidea</taxon>
        <taxon>Fasciolidae</taxon>
        <taxon>Fasciola</taxon>
    </lineage>
</organism>
<feature type="transmembrane region" description="Helical" evidence="9">
    <location>
        <begin position="796"/>
        <end position="815"/>
    </location>
</feature>
<evidence type="ECO:0000256" key="9">
    <source>
        <dbReference type="SAM" id="Phobius"/>
    </source>
</evidence>
<proteinExistence type="predicted"/>
<evidence type="ECO:0000313" key="13">
    <source>
        <dbReference type="Proteomes" id="UP000230066"/>
    </source>
</evidence>
<feature type="signal peptide" evidence="10">
    <location>
        <begin position="1"/>
        <end position="28"/>
    </location>
</feature>
<feature type="chain" id="PRO_5020030574" evidence="10">
    <location>
        <begin position="29"/>
        <end position="1000"/>
    </location>
</feature>
<dbReference type="AlphaFoldDB" id="A0A4E0RZ46"/>
<keyword evidence="4" id="KW-0106">Calcium</keyword>
<dbReference type="Gene3D" id="1.20.1420.30">
    <property type="entry name" value="NCX, central ion-binding region"/>
    <property type="match status" value="2"/>
</dbReference>
<keyword evidence="7 9" id="KW-0472">Membrane</keyword>
<feature type="region of interest" description="Disordered" evidence="8">
    <location>
        <begin position="437"/>
        <end position="482"/>
    </location>
</feature>
<accession>A0A4E0RZ46</accession>
<evidence type="ECO:0000256" key="8">
    <source>
        <dbReference type="SAM" id="MobiDB-lite"/>
    </source>
</evidence>
<feature type="transmembrane region" description="Helical" evidence="9">
    <location>
        <begin position="894"/>
        <end position="917"/>
    </location>
</feature>
<keyword evidence="4" id="KW-0406">Ion transport</keyword>
<comment type="caution">
    <text evidence="12">The sequence shown here is derived from an EMBL/GenBank/DDBJ whole genome shotgun (WGS) entry which is preliminary data.</text>
</comment>
<dbReference type="Pfam" id="PF01699">
    <property type="entry name" value="Na_Ca_ex"/>
    <property type="match status" value="2"/>
</dbReference>
<evidence type="ECO:0000256" key="7">
    <source>
        <dbReference type="ARBA" id="ARBA00023136"/>
    </source>
</evidence>
<gene>
    <name evidence="12" type="ORF">D915_004844</name>
</gene>
<dbReference type="GO" id="GO:0006874">
    <property type="term" value="P:intracellular calcium ion homeostasis"/>
    <property type="evidence" value="ECO:0007669"/>
    <property type="project" value="TreeGrafter"/>
</dbReference>
<keyword evidence="3" id="KW-0050">Antiport</keyword>
<keyword evidence="10" id="KW-0732">Signal</keyword>
<name>A0A4E0RZ46_FASHE</name>
<dbReference type="EMBL" id="JXXN02001615">
    <property type="protein sequence ID" value="THD24412.1"/>
    <property type="molecule type" value="Genomic_DNA"/>
</dbReference>
<dbReference type="Proteomes" id="UP000230066">
    <property type="component" value="Unassembled WGS sequence"/>
</dbReference>
<dbReference type="PANTHER" id="PTHR12266">
    <property type="entry name" value="NA+/CA2+ K+ INDEPENDENT EXCHANGER"/>
    <property type="match status" value="1"/>
</dbReference>
<dbReference type="InterPro" id="IPR004837">
    <property type="entry name" value="NaCa_Exmemb"/>
</dbReference>
<feature type="compositionally biased region" description="Polar residues" evidence="8">
    <location>
        <begin position="443"/>
        <end position="453"/>
    </location>
</feature>
<keyword evidence="13" id="KW-1185">Reference proteome</keyword>
<evidence type="ECO:0000313" key="12">
    <source>
        <dbReference type="EMBL" id="THD24412.1"/>
    </source>
</evidence>
<feature type="transmembrane region" description="Helical" evidence="9">
    <location>
        <begin position="227"/>
        <end position="251"/>
    </location>
</feature>
<comment type="subcellular location">
    <subcellularLocation>
        <location evidence="1">Membrane</location>
        <topology evidence="1">Multi-pass membrane protein</topology>
    </subcellularLocation>
</comment>
<feature type="transmembrane region" description="Helical" evidence="9">
    <location>
        <begin position="135"/>
        <end position="157"/>
    </location>
</feature>
<feature type="region of interest" description="Disordered" evidence="8">
    <location>
        <begin position="717"/>
        <end position="741"/>
    </location>
</feature>
<feature type="transmembrane region" description="Helical" evidence="9">
    <location>
        <begin position="963"/>
        <end position="982"/>
    </location>
</feature>
<feature type="compositionally biased region" description="Polar residues" evidence="8">
    <location>
        <begin position="319"/>
        <end position="335"/>
    </location>
</feature>
<feature type="compositionally biased region" description="Basic and acidic residues" evidence="8">
    <location>
        <begin position="729"/>
        <end position="739"/>
    </location>
</feature>
<feature type="transmembrane region" description="Helical" evidence="9">
    <location>
        <begin position="93"/>
        <end position="114"/>
    </location>
</feature>
<feature type="transmembrane region" description="Helical" evidence="9">
    <location>
        <begin position="827"/>
        <end position="845"/>
    </location>
</feature>
<feature type="domain" description="Sodium/calcium exchanger membrane region" evidence="11">
    <location>
        <begin position="101"/>
        <end position="245"/>
    </location>
</feature>
<evidence type="ECO:0000256" key="4">
    <source>
        <dbReference type="ARBA" id="ARBA00022568"/>
    </source>
</evidence>
<keyword evidence="5 9" id="KW-0812">Transmembrane</keyword>
<dbReference type="GO" id="GO:0016020">
    <property type="term" value="C:membrane"/>
    <property type="evidence" value="ECO:0007669"/>
    <property type="project" value="UniProtKB-SubCell"/>
</dbReference>
<feature type="region of interest" description="Disordered" evidence="8">
    <location>
        <begin position="307"/>
        <end position="354"/>
    </location>
</feature>
<feature type="domain" description="Sodium/calcium exchanger membrane region" evidence="11">
    <location>
        <begin position="830"/>
        <end position="980"/>
    </location>
</feature>
<evidence type="ECO:0000256" key="6">
    <source>
        <dbReference type="ARBA" id="ARBA00022989"/>
    </source>
</evidence>
<reference evidence="12" key="1">
    <citation type="submission" date="2019-03" db="EMBL/GenBank/DDBJ databases">
        <title>Improved annotation for the trematode Fasciola hepatica.</title>
        <authorList>
            <person name="Choi Y.-J."/>
            <person name="Martin J."/>
            <person name="Mitreva M."/>
        </authorList>
    </citation>
    <scope>NUCLEOTIDE SEQUENCE [LARGE SCALE GENOMIC DNA]</scope>
</reference>
<dbReference type="InterPro" id="IPR044880">
    <property type="entry name" value="NCX_ion-bd_dom_sf"/>
</dbReference>
<keyword evidence="6 9" id="KW-1133">Transmembrane helix</keyword>
<protein>
    <submittedName>
        <fullName evidence="12">Sodium/potassium/calcium exchanger 6 mitochondrial</fullName>
    </submittedName>
</protein>
<evidence type="ECO:0000256" key="10">
    <source>
        <dbReference type="SAM" id="SignalP"/>
    </source>
</evidence>
<feature type="transmembrane region" description="Helical" evidence="9">
    <location>
        <begin position="937"/>
        <end position="956"/>
    </location>
</feature>
<evidence type="ECO:0000259" key="11">
    <source>
        <dbReference type="Pfam" id="PF01699"/>
    </source>
</evidence>
<dbReference type="GO" id="GO:0005432">
    <property type="term" value="F:calcium:sodium antiporter activity"/>
    <property type="evidence" value="ECO:0007669"/>
    <property type="project" value="TreeGrafter"/>
</dbReference>
<feature type="transmembrane region" description="Helical" evidence="9">
    <location>
        <begin position="169"/>
        <end position="190"/>
    </location>
</feature>